<feature type="compositionally biased region" description="Basic and acidic residues" evidence="1">
    <location>
        <begin position="607"/>
        <end position="617"/>
    </location>
</feature>
<comment type="caution">
    <text evidence="3">The sequence shown here is derived from an EMBL/GenBank/DDBJ whole genome shotgun (WGS) entry which is preliminary data.</text>
</comment>
<feature type="region of interest" description="Disordered" evidence="1">
    <location>
        <begin position="607"/>
        <end position="654"/>
    </location>
</feature>
<dbReference type="SMART" id="SM00507">
    <property type="entry name" value="HNHc"/>
    <property type="match status" value="1"/>
</dbReference>
<proteinExistence type="predicted"/>
<gene>
    <name evidence="3" type="ORF">CSW57_05310</name>
</gene>
<protein>
    <recommendedName>
        <fullName evidence="2">HNH nuclease domain-containing protein</fullName>
    </recommendedName>
</protein>
<feature type="compositionally biased region" description="Basic and acidic residues" evidence="1">
    <location>
        <begin position="393"/>
        <end position="416"/>
    </location>
</feature>
<dbReference type="InterPro" id="IPR003870">
    <property type="entry name" value="DUF222"/>
</dbReference>
<sequence length="654" mass="70416">MIGNRICVRQSADIGLQSDVRNRPDSRGTSHLVASVRFSVDWGVIMSDGAVIDSPAVGVVSGLESAIDQLAEVNLTVLSDEECVRLVDRLEVASQRLQSAGLPVLREVVVRRAYSKVGCSSPAAMLTALARLRPGAARARVEAMDALTPSVTPSGEMIDARFPNTAEALREGVIGLDHAGVVARVMAKIPHKVDAEKRTNTEVALADLCRKHTPGQVEAIGERIVEYLDPDGTLADDTDRARKRGFSVGKPATDLMSTVAGHLDPVTRASLDVMLAVWAAPGMNNPDDPLSPSGAADDPTLDRDLLQAAADNDTRSAAQRNHDAVKSMLMYLLESGQLGKTHHGLPVQVIINMTKDQLDQYALEQVSPKVVGGESFSRYEFEPGRAPASAAESGREPKPGCTPEPDREVGQDREAEGVHPYAETHWEDPSWLPSVIGGPTRPYGTGLVYTATGAVLPIADALRLAVRSDKTLAIFANHSNEPLFLGRARRLASEAQRLAMFAAHRGCSHPGCSNPALWAEAHHVREWAQGGPTDITHLAPACPQHHQLVGPGEHQWQTVMITDGPDAGRCAWIPPALLDPERQPRVNRAHHPDEAIIEARQGMIARRKAELEQRNRELSPQPPDSLPTRPSENNTPPEAPPPPGAPQTVDVLVE</sequence>
<dbReference type="EMBL" id="PEBD01000004">
    <property type="protein sequence ID" value="PHV68609.1"/>
    <property type="molecule type" value="Genomic_DNA"/>
</dbReference>
<evidence type="ECO:0000259" key="2">
    <source>
        <dbReference type="SMART" id="SM00507"/>
    </source>
</evidence>
<dbReference type="Pfam" id="PF02720">
    <property type="entry name" value="DUF222"/>
    <property type="match status" value="1"/>
</dbReference>
<evidence type="ECO:0000313" key="4">
    <source>
        <dbReference type="Proteomes" id="UP000225108"/>
    </source>
</evidence>
<reference evidence="3 4" key="1">
    <citation type="submission" date="2017-10" db="EMBL/GenBank/DDBJ databases">
        <title>The draft genome sequence of Williamsia sp. BULT 1.1 isolated from the semi-arid grassland soils from South Africa.</title>
        <authorList>
            <person name="Kabwe M.H."/>
            <person name="Govender N."/>
            <person name="Mutseka Lunga P."/>
            <person name="Vikram S."/>
            <person name="Makhalanyane T.P."/>
        </authorList>
    </citation>
    <scope>NUCLEOTIDE SEQUENCE [LARGE SCALE GENOMIC DNA]</scope>
    <source>
        <strain evidence="3 4">BULT 1.1</strain>
    </source>
</reference>
<dbReference type="Proteomes" id="UP000225108">
    <property type="component" value="Unassembled WGS sequence"/>
</dbReference>
<evidence type="ECO:0000313" key="3">
    <source>
        <dbReference type="EMBL" id="PHV68609.1"/>
    </source>
</evidence>
<organism evidence="3 4">
    <name type="scientific">Williamsia marianensis</name>
    <dbReference type="NCBI Taxonomy" id="85044"/>
    <lineage>
        <taxon>Bacteria</taxon>
        <taxon>Bacillati</taxon>
        <taxon>Actinomycetota</taxon>
        <taxon>Actinomycetes</taxon>
        <taxon>Mycobacteriales</taxon>
        <taxon>Nocardiaceae</taxon>
        <taxon>Williamsia</taxon>
    </lineage>
</organism>
<evidence type="ECO:0000256" key="1">
    <source>
        <dbReference type="SAM" id="MobiDB-lite"/>
    </source>
</evidence>
<dbReference type="AlphaFoldDB" id="A0A2G3PRY6"/>
<dbReference type="InterPro" id="IPR003615">
    <property type="entry name" value="HNH_nuc"/>
</dbReference>
<accession>A0A2G3PRY6</accession>
<feature type="region of interest" description="Disordered" evidence="1">
    <location>
        <begin position="382"/>
        <end position="416"/>
    </location>
</feature>
<name>A0A2G3PRY6_WILMA</name>
<feature type="domain" description="HNH nuclease" evidence="2">
    <location>
        <begin position="495"/>
        <end position="547"/>
    </location>
</feature>
<dbReference type="CDD" id="cd00085">
    <property type="entry name" value="HNHc"/>
    <property type="match status" value="1"/>
</dbReference>